<reference evidence="2" key="1">
    <citation type="journal article" date="2009" name="Genome Res.">
        <title>Comparative genomic analyses of the human fungal pathogens Coccidioides and their relatives.</title>
        <authorList>
            <person name="Sharpton T.J."/>
            <person name="Stajich J.E."/>
            <person name="Rounsley S.D."/>
            <person name="Gardner M.J."/>
            <person name="Wortman J.R."/>
            <person name="Jordar V.S."/>
            <person name="Maiti R."/>
            <person name="Kodira C.D."/>
            <person name="Neafsey D.E."/>
            <person name="Zeng Q."/>
            <person name="Hung C.-Y."/>
            <person name="McMahan C."/>
            <person name="Muszewska A."/>
            <person name="Grynberg M."/>
            <person name="Mandel M.A."/>
            <person name="Kellner E.M."/>
            <person name="Barker B.M."/>
            <person name="Galgiani J.N."/>
            <person name="Orbach M.J."/>
            <person name="Kirkland T.N."/>
            <person name="Cole G.T."/>
            <person name="Henn M.R."/>
            <person name="Birren B.W."/>
            <person name="Taylor J.W."/>
        </authorList>
    </citation>
    <scope>NUCLEOTIDE SEQUENCE [LARGE SCALE GENOMIC DNA]</scope>
    <source>
        <strain evidence="2">RS</strain>
    </source>
</reference>
<dbReference type="RefSeq" id="XP_004445178.1">
    <property type="nucleotide sequence ID" value="XM_004445121.1"/>
</dbReference>
<gene>
    <name evidence="1" type="ORF">CIMG_13318</name>
</gene>
<dbReference type="AlphaFoldDB" id="A0A0D8JU90"/>
<accession>A0A0D8JU90</accession>
<proteinExistence type="predicted"/>
<sequence>MADKHLSLAPLEGVHINPSKGRNLTSSLHREAILAKSLDGKIASYRDAVNKPGPLWVDFGAGREFDAGCAAASHQSIKGPFVSEVVDVNSCISDFLTVREYLDLVNLALLQHVEDAPTALGHGGVTRQGEVYADRMKELTTNPE</sequence>
<dbReference type="VEuPathDB" id="FungiDB:CIMG_13318"/>
<protein>
    <submittedName>
        <fullName evidence="1">Uncharacterized protein</fullName>
    </submittedName>
</protein>
<dbReference type="InParanoid" id="A0A0D8JU90"/>
<keyword evidence="2" id="KW-1185">Reference proteome</keyword>
<dbReference type="KEGG" id="cim:CIMG_13318"/>
<evidence type="ECO:0000313" key="1">
    <source>
        <dbReference type="EMBL" id="KJF60915.1"/>
    </source>
</evidence>
<dbReference type="EMBL" id="GG704913">
    <property type="protein sequence ID" value="KJF60915.1"/>
    <property type="molecule type" value="Genomic_DNA"/>
</dbReference>
<organism evidence="1 2">
    <name type="scientific">Coccidioides immitis (strain RS)</name>
    <name type="common">Valley fever fungus</name>
    <dbReference type="NCBI Taxonomy" id="246410"/>
    <lineage>
        <taxon>Eukaryota</taxon>
        <taxon>Fungi</taxon>
        <taxon>Dikarya</taxon>
        <taxon>Ascomycota</taxon>
        <taxon>Pezizomycotina</taxon>
        <taxon>Eurotiomycetes</taxon>
        <taxon>Eurotiomycetidae</taxon>
        <taxon>Onygenales</taxon>
        <taxon>Onygenaceae</taxon>
        <taxon>Coccidioides</taxon>
    </lineage>
</organism>
<dbReference type="Proteomes" id="UP000001261">
    <property type="component" value="Unassembled WGS sequence"/>
</dbReference>
<evidence type="ECO:0000313" key="2">
    <source>
        <dbReference type="Proteomes" id="UP000001261"/>
    </source>
</evidence>
<dbReference type="GeneID" id="24164945"/>
<reference evidence="2" key="2">
    <citation type="journal article" date="2010" name="Genome Res.">
        <title>Population genomic sequencing of Coccidioides fungi reveals recent hybridization and transposon control.</title>
        <authorList>
            <person name="Neafsey D.E."/>
            <person name="Barker B.M."/>
            <person name="Sharpton T.J."/>
            <person name="Stajich J.E."/>
            <person name="Park D.J."/>
            <person name="Whiston E."/>
            <person name="Hung C.-Y."/>
            <person name="McMahan C."/>
            <person name="White J."/>
            <person name="Sykes S."/>
            <person name="Heiman D."/>
            <person name="Young S."/>
            <person name="Zeng Q."/>
            <person name="Abouelleil A."/>
            <person name="Aftuck L."/>
            <person name="Bessette D."/>
            <person name="Brown A."/>
            <person name="FitzGerald M."/>
            <person name="Lui A."/>
            <person name="Macdonald J.P."/>
            <person name="Priest M."/>
            <person name="Orbach M.J."/>
            <person name="Galgiani J.N."/>
            <person name="Kirkland T.N."/>
            <person name="Cole G.T."/>
            <person name="Birren B.W."/>
            <person name="Henn M.R."/>
            <person name="Taylor J.W."/>
            <person name="Rounsley S.D."/>
        </authorList>
    </citation>
    <scope>GENOME REANNOTATION</scope>
    <source>
        <strain evidence="2">RS</strain>
    </source>
</reference>
<name>A0A0D8JU90_COCIM</name>